<dbReference type="EMBL" id="MU274907">
    <property type="protein sequence ID" value="KAI0090800.1"/>
    <property type="molecule type" value="Genomic_DNA"/>
</dbReference>
<sequence>MSTASPTAYLLWAILSILFQSFLLYHIWSYDKFQCVRWSSGRQPGAFKRVMTYSYLGSAPLFVLYSVATTVIKFREGYTATLDHHVFPTPLDMYSATSRHWIFPLNCIFSIAWGLELITHLEELAFWLYLLHQNPDKDPWFDSWEYRLWFIGSVVAVLGMPLTAVVARRNVDTLDAWIFLVGSAGSGGTTICFLYVLWCFPQFIRSVKSMGADPSVVVRLATFYQLNLARVVFRFLFTVPLFVLACDGILGSEHQINHNPFWADVLTMVAGIGCFVSTTITLLIFFPRSIIKETGYNPRPPTTVNSPKSPPITPPILMSGPFEPSQGPSRADMEEWYDDDGTSMYHAAPPYAGSPTIEVIHAGVQYGSHGAQPAYQRQPFPHSLSSPQILAPSFSQSMAMTPVPDSPLPQARVAKHTRRRSAIAVELRREESVQSSQQEHGLGLGTIESSSSSLGKKPGDLRSLEVGIPQLEHTRAGSMGHTVVTAGRQYSRQSVPVRHPSENLHPYLRTFTSPIDLVDLEAPPLDLPTRTV</sequence>
<accession>A0ACB8U973</accession>
<proteinExistence type="predicted"/>
<comment type="caution">
    <text evidence="1">The sequence shown here is derived from an EMBL/GenBank/DDBJ whole genome shotgun (WGS) entry which is preliminary data.</text>
</comment>
<evidence type="ECO:0000313" key="2">
    <source>
        <dbReference type="Proteomes" id="UP001055072"/>
    </source>
</evidence>
<keyword evidence="2" id="KW-1185">Reference proteome</keyword>
<dbReference type="Proteomes" id="UP001055072">
    <property type="component" value="Unassembled WGS sequence"/>
</dbReference>
<gene>
    <name evidence="1" type="ORF">BDY19DRAFT_937553</name>
</gene>
<evidence type="ECO:0000313" key="1">
    <source>
        <dbReference type="EMBL" id="KAI0090800.1"/>
    </source>
</evidence>
<protein>
    <submittedName>
        <fullName evidence="1">Uncharacterized protein</fullName>
    </submittedName>
</protein>
<reference evidence="1" key="1">
    <citation type="journal article" date="2021" name="Environ. Microbiol.">
        <title>Gene family expansions and transcriptome signatures uncover fungal adaptations to wood decay.</title>
        <authorList>
            <person name="Hage H."/>
            <person name="Miyauchi S."/>
            <person name="Viragh M."/>
            <person name="Drula E."/>
            <person name="Min B."/>
            <person name="Chaduli D."/>
            <person name="Navarro D."/>
            <person name="Favel A."/>
            <person name="Norest M."/>
            <person name="Lesage-Meessen L."/>
            <person name="Balint B."/>
            <person name="Merenyi Z."/>
            <person name="de Eugenio L."/>
            <person name="Morin E."/>
            <person name="Martinez A.T."/>
            <person name="Baldrian P."/>
            <person name="Stursova M."/>
            <person name="Martinez M.J."/>
            <person name="Novotny C."/>
            <person name="Magnuson J.K."/>
            <person name="Spatafora J.W."/>
            <person name="Maurice S."/>
            <person name="Pangilinan J."/>
            <person name="Andreopoulos W."/>
            <person name="LaButti K."/>
            <person name="Hundley H."/>
            <person name="Na H."/>
            <person name="Kuo A."/>
            <person name="Barry K."/>
            <person name="Lipzen A."/>
            <person name="Henrissat B."/>
            <person name="Riley R."/>
            <person name="Ahrendt S."/>
            <person name="Nagy L.G."/>
            <person name="Grigoriev I.V."/>
            <person name="Martin F."/>
            <person name="Rosso M.N."/>
        </authorList>
    </citation>
    <scope>NUCLEOTIDE SEQUENCE</scope>
    <source>
        <strain evidence="1">CBS 384.51</strain>
    </source>
</reference>
<organism evidence="1 2">
    <name type="scientific">Irpex rosettiformis</name>
    <dbReference type="NCBI Taxonomy" id="378272"/>
    <lineage>
        <taxon>Eukaryota</taxon>
        <taxon>Fungi</taxon>
        <taxon>Dikarya</taxon>
        <taxon>Basidiomycota</taxon>
        <taxon>Agaricomycotina</taxon>
        <taxon>Agaricomycetes</taxon>
        <taxon>Polyporales</taxon>
        <taxon>Irpicaceae</taxon>
        <taxon>Irpex</taxon>
    </lineage>
</organism>
<name>A0ACB8U973_9APHY</name>